<feature type="compositionally biased region" description="Low complexity" evidence="1">
    <location>
        <begin position="27"/>
        <end position="36"/>
    </location>
</feature>
<evidence type="ECO:0000256" key="1">
    <source>
        <dbReference type="SAM" id="MobiDB-lite"/>
    </source>
</evidence>
<evidence type="ECO:0000313" key="3">
    <source>
        <dbReference type="Proteomes" id="UP000479710"/>
    </source>
</evidence>
<feature type="compositionally biased region" description="Acidic residues" evidence="1">
    <location>
        <begin position="37"/>
        <end position="47"/>
    </location>
</feature>
<gene>
    <name evidence="2" type="ORF">E2562_026957</name>
</gene>
<dbReference type="Proteomes" id="UP000479710">
    <property type="component" value="Unassembled WGS sequence"/>
</dbReference>
<evidence type="ECO:0000313" key="2">
    <source>
        <dbReference type="EMBL" id="KAF0889543.1"/>
    </source>
</evidence>
<keyword evidence="3" id="KW-1185">Reference proteome</keyword>
<reference evidence="2 3" key="1">
    <citation type="submission" date="2019-11" db="EMBL/GenBank/DDBJ databases">
        <title>Whole genome sequence of Oryza granulata.</title>
        <authorList>
            <person name="Li W."/>
        </authorList>
    </citation>
    <scope>NUCLEOTIDE SEQUENCE [LARGE SCALE GENOMIC DNA]</scope>
    <source>
        <strain evidence="3">cv. Menghai</strain>
        <tissue evidence="2">Leaf</tissue>
    </source>
</reference>
<name>A0A6G1BQ73_9ORYZ</name>
<proteinExistence type="predicted"/>
<feature type="region of interest" description="Disordered" evidence="1">
    <location>
        <begin position="1"/>
        <end position="47"/>
    </location>
</feature>
<comment type="caution">
    <text evidence="2">The sequence shown here is derived from an EMBL/GenBank/DDBJ whole genome shotgun (WGS) entry which is preliminary data.</text>
</comment>
<dbReference type="EMBL" id="SPHZ02000012">
    <property type="protein sequence ID" value="KAF0889543.1"/>
    <property type="molecule type" value="Genomic_DNA"/>
</dbReference>
<protein>
    <submittedName>
        <fullName evidence="2">Uncharacterized protein</fullName>
    </submittedName>
</protein>
<organism evidence="2 3">
    <name type="scientific">Oryza meyeriana var. granulata</name>
    <dbReference type="NCBI Taxonomy" id="110450"/>
    <lineage>
        <taxon>Eukaryota</taxon>
        <taxon>Viridiplantae</taxon>
        <taxon>Streptophyta</taxon>
        <taxon>Embryophyta</taxon>
        <taxon>Tracheophyta</taxon>
        <taxon>Spermatophyta</taxon>
        <taxon>Magnoliopsida</taxon>
        <taxon>Liliopsida</taxon>
        <taxon>Poales</taxon>
        <taxon>Poaceae</taxon>
        <taxon>BOP clade</taxon>
        <taxon>Oryzoideae</taxon>
        <taxon>Oryzeae</taxon>
        <taxon>Oryzinae</taxon>
        <taxon>Oryza</taxon>
        <taxon>Oryza meyeriana</taxon>
    </lineage>
</organism>
<accession>A0A6G1BQ73</accession>
<dbReference type="AlphaFoldDB" id="A0A6G1BQ73"/>
<sequence length="72" mass="7410">MESATATRASSLASFVAPTATDARIKGTTAAATTTSAEDDDDSEGEELLEQQWLLYTGPAGTAELATDENKG</sequence>
<feature type="compositionally biased region" description="Low complexity" evidence="1">
    <location>
        <begin position="1"/>
        <end position="14"/>
    </location>
</feature>